<proteinExistence type="predicted"/>
<protein>
    <submittedName>
        <fullName evidence="3">Iron-sulfur protein</fullName>
    </submittedName>
</protein>
<dbReference type="GO" id="GO:0051537">
    <property type="term" value="F:2 iron, 2 sulfur cluster binding"/>
    <property type="evidence" value="ECO:0007669"/>
    <property type="project" value="InterPro"/>
</dbReference>
<evidence type="ECO:0000313" key="4">
    <source>
        <dbReference type="Proteomes" id="UP000235945"/>
    </source>
</evidence>
<dbReference type="Proteomes" id="UP000235945">
    <property type="component" value="Unassembled WGS sequence"/>
</dbReference>
<evidence type="ECO:0000313" key="3">
    <source>
        <dbReference type="EMBL" id="PNE32676.1"/>
    </source>
</evidence>
<dbReference type="EMBL" id="LGUI01000005">
    <property type="protein sequence ID" value="PNE32676.1"/>
    <property type="molecule type" value="Genomic_DNA"/>
</dbReference>
<organism evidence="3 4">
    <name type="scientific">Streptomyces eurocidicus</name>
    <name type="common">Streptoverticillium eurocidicus</name>
    <dbReference type="NCBI Taxonomy" id="66423"/>
    <lineage>
        <taxon>Bacteria</taxon>
        <taxon>Bacillati</taxon>
        <taxon>Actinomycetota</taxon>
        <taxon>Actinomycetes</taxon>
        <taxon>Kitasatosporales</taxon>
        <taxon>Streptomycetaceae</taxon>
        <taxon>Streptomyces</taxon>
    </lineage>
</organism>
<accession>A0A2N8NV67</accession>
<feature type="domain" description="Ferric siderophore reductase C-terminal" evidence="2">
    <location>
        <begin position="260"/>
        <end position="280"/>
    </location>
</feature>
<name>A0A2N8NV67_STREU</name>
<evidence type="ECO:0000259" key="2">
    <source>
        <dbReference type="Pfam" id="PF11575"/>
    </source>
</evidence>
<dbReference type="Pfam" id="PF11575">
    <property type="entry name" value="FhuF_C"/>
    <property type="match status" value="1"/>
</dbReference>
<dbReference type="InterPro" id="IPR024726">
    <property type="entry name" value="FhuF_C"/>
</dbReference>
<evidence type="ECO:0000256" key="1">
    <source>
        <dbReference type="SAM" id="MobiDB-lite"/>
    </source>
</evidence>
<keyword evidence="4" id="KW-1185">Reference proteome</keyword>
<gene>
    <name evidence="3" type="ORF">AF335_18045</name>
</gene>
<sequence>MPPASEEVPDPTVTLSDTPSATPSDALTSVFSAAYTRLSEALPHVTATVEPPCRGDGWLTADGLAAGGEELDAFLTRDDEQLLRDYGERGRPEAVASLGLHRYAWPVCLLVTVPWFLLRRVPRLPAAAVSLHRARGRMTAWPTGFACLPDDPAAALPGAVAVADEEALRAWAREVLAEHLTPVLGAFRPRMRRGPRAVWGMATDEVAEGLWHVAGLLGEAPRARRELELLLPGATPPYVGGASFRTLSGTRGESFPTRDRAGCCLFYTLRPEDACLTCPRTSDAERIRRMSAS</sequence>
<comment type="caution">
    <text evidence="3">The sequence shown here is derived from an EMBL/GenBank/DDBJ whole genome shotgun (WGS) entry which is preliminary data.</text>
</comment>
<feature type="region of interest" description="Disordered" evidence="1">
    <location>
        <begin position="1"/>
        <end position="21"/>
    </location>
</feature>
<dbReference type="AlphaFoldDB" id="A0A2N8NV67"/>
<reference evidence="4" key="1">
    <citation type="submission" date="2015-07" db="EMBL/GenBank/DDBJ databases">
        <authorList>
            <person name="Graham D.E."/>
            <person name="Giannone R.J."/>
            <person name="Gulvik C.A."/>
            <person name="Hettich R.L."/>
            <person name="Klingeman D.M."/>
            <person name="Mahan K.M."/>
            <person name="Parry R.J."/>
            <person name="Spain J.C."/>
        </authorList>
    </citation>
    <scope>NUCLEOTIDE SEQUENCE [LARGE SCALE GENOMIC DNA]</scope>
    <source>
        <strain evidence="4">ATCC 27428</strain>
    </source>
</reference>